<gene>
    <name evidence="7" type="ORF">A9Q84_15245</name>
</gene>
<dbReference type="SUPFAM" id="SSF51735">
    <property type="entry name" value="NAD(P)-binding Rossmann-fold domains"/>
    <property type="match status" value="1"/>
</dbReference>
<dbReference type="PROSITE" id="PS01162">
    <property type="entry name" value="QOR_ZETA_CRYSTAL"/>
    <property type="match status" value="1"/>
</dbReference>
<dbReference type="Gene3D" id="3.40.50.720">
    <property type="entry name" value="NAD(P)-binding Rossmann-like Domain"/>
    <property type="match status" value="1"/>
</dbReference>
<dbReference type="AlphaFoldDB" id="A0A1Y5FAS6"/>
<comment type="caution">
    <text evidence="7">The sequence shown here is derived from an EMBL/GenBank/DDBJ whole genome shotgun (WGS) entry which is preliminary data.</text>
</comment>
<keyword evidence="3 5" id="KW-0862">Zinc</keyword>
<name>A0A1Y5FAS6_9BACT</name>
<proteinExistence type="inferred from homology"/>
<evidence type="ECO:0000259" key="6">
    <source>
        <dbReference type="SMART" id="SM00829"/>
    </source>
</evidence>
<dbReference type="Pfam" id="PF00107">
    <property type="entry name" value="ADH_zinc_N"/>
    <property type="match status" value="1"/>
</dbReference>
<evidence type="ECO:0000313" key="8">
    <source>
        <dbReference type="Proteomes" id="UP000196531"/>
    </source>
</evidence>
<comment type="similarity">
    <text evidence="1 5">Belongs to the zinc-containing alcohol dehydrogenase family. Quinone oxidoreductase subfamily.</text>
</comment>
<dbReference type="InterPro" id="IPR050700">
    <property type="entry name" value="YIM1/Zinc_Alcohol_DH_Fams"/>
</dbReference>
<dbReference type="InterPro" id="IPR036291">
    <property type="entry name" value="NAD(P)-bd_dom_sf"/>
</dbReference>
<dbReference type="Proteomes" id="UP000196531">
    <property type="component" value="Unassembled WGS sequence"/>
</dbReference>
<dbReference type="InterPro" id="IPR002364">
    <property type="entry name" value="Quin_OxRdtase/zeta-crystal_CS"/>
</dbReference>
<dbReference type="SMART" id="SM00829">
    <property type="entry name" value="PKS_ER"/>
    <property type="match status" value="1"/>
</dbReference>
<evidence type="ECO:0000256" key="2">
    <source>
        <dbReference type="ARBA" id="ARBA00022723"/>
    </source>
</evidence>
<dbReference type="GO" id="GO:0016491">
    <property type="term" value="F:oxidoreductase activity"/>
    <property type="evidence" value="ECO:0007669"/>
    <property type="project" value="UniProtKB-KW"/>
</dbReference>
<reference evidence="8" key="1">
    <citation type="journal article" date="2017" name="Proc. Natl. Acad. Sci. U.S.A.">
        <title>Simulation of Deepwater Horizon oil plume reveals substrate specialization within a complex community of hydrocarbon-degraders.</title>
        <authorList>
            <person name="Hu P."/>
            <person name="Dubinsky E.A."/>
            <person name="Probst A.J."/>
            <person name="Wang J."/>
            <person name="Sieber C.M.K."/>
            <person name="Tom L.M."/>
            <person name="Gardinali P."/>
            <person name="Banfield J.F."/>
            <person name="Atlas R.M."/>
            <person name="Andersen G.L."/>
        </authorList>
    </citation>
    <scope>NUCLEOTIDE SEQUENCE [LARGE SCALE GENOMIC DNA]</scope>
</reference>
<dbReference type="PANTHER" id="PTHR11695:SF294">
    <property type="entry name" value="RETICULON-4-INTERACTING PROTEIN 1, MITOCHONDRIAL"/>
    <property type="match status" value="1"/>
</dbReference>
<accession>A0A1Y5FAS6</accession>
<protein>
    <recommendedName>
        <fullName evidence="5">Zinc-type alcohol dehydrogenase-like protein</fullName>
    </recommendedName>
</protein>
<dbReference type="GO" id="GO:0008270">
    <property type="term" value="F:zinc ion binding"/>
    <property type="evidence" value="ECO:0007669"/>
    <property type="project" value="InterPro"/>
</dbReference>
<feature type="domain" description="Enoyl reductase (ER)" evidence="6">
    <location>
        <begin position="9"/>
        <end position="320"/>
    </location>
</feature>
<evidence type="ECO:0000256" key="1">
    <source>
        <dbReference type="ARBA" id="ARBA00010371"/>
    </source>
</evidence>
<dbReference type="Gene3D" id="3.90.180.10">
    <property type="entry name" value="Medium-chain alcohol dehydrogenases, catalytic domain"/>
    <property type="match status" value="1"/>
</dbReference>
<dbReference type="InterPro" id="IPR013149">
    <property type="entry name" value="ADH-like_C"/>
</dbReference>
<dbReference type="NCBIfam" id="TIGR02817">
    <property type="entry name" value="adh_fam_1"/>
    <property type="match status" value="1"/>
</dbReference>
<evidence type="ECO:0000256" key="4">
    <source>
        <dbReference type="ARBA" id="ARBA00023002"/>
    </source>
</evidence>
<evidence type="ECO:0000256" key="5">
    <source>
        <dbReference type="RuleBase" id="RU364000"/>
    </source>
</evidence>
<dbReference type="InterPro" id="IPR014182">
    <property type="entry name" value="ADH_Zn_typ-1"/>
</dbReference>
<evidence type="ECO:0000256" key="3">
    <source>
        <dbReference type="ARBA" id="ARBA00022833"/>
    </source>
</evidence>
<dbReference type="PANTHER" id="PTHR11695">
    <property type="entry name" value="ALCOHOL DEHYDROGENASE RELATED"/>
    <property type="match status" value="1"/>
</dbReference>
<dbReference type="CDD" id="cd08252">
    <property type="entry name" value="AL_MDR"/>
    <property type="match status" value="1"/>
</dbReference>
<dbReference type="InterPro" id="IPR020843">
    <property type="entry name" value="ER"/>
</dbReference>
<evidence type="ECO:0000313" key="7">
    <source>
        <dbReference type="EMBL" id="OUR95853.1"/>
    </source>
</evidence>
<dbReference type="SUPFAM" id="SSF50129">
    <property type="entry name" value="GroES-like"/>
    <property type="match status" value="1"/>
</dbReference>
<dbReference type="Pfam" id="PF08240">
    <property type="entry name" value="ADH_N"/>
    <property type="match status" value="1"/>
</dbReference>
<keyword evidence="4 5" id="KW-0560">Oxidoreductase</keyword>
<keyword evidence="2 5" id="KW-0479">Metal-binding</keyword>
<sequence>MLNLCLKVNTDTNFTLTEEQIKKPLGHDILVATKAVSLNPVDQKVKANKVGKTIGYDASGIILEVGADVTLFKVGDEVFYAGDVTREGTFAKYHLVDERIVGRKPTTLTHLQAASLPLTSITAYEGLHEQLGIKTGKSILVINGAGGVGSMVIQLAKLHGLKVIATASKEDSIEWVKKLGADVVINHRKDLQEELIKNDIKQVDYIFCNHSTEENFNTMAEIIAPQGRIVSIVEVSKPLDLGKLFSKKASFSWELMFTKSMYQTEDLQSQHDILNKISKLIDEGKIIHTAKNILGVLSEDSLKKGLNDVAAGGSVGKSVFEVDFS</sequence>
<organism evidence="7 8">
    <name type="scientific">Halobacteriovorax marinus</name>
    <dbReference type="NCBI Taxonomy" id="97084"/>
    <lineage>
        <taxon>Bacteria</taxon>
        <taxon>Pseudomonadati</taxon>
        <taxon>Bdellovibrionota</taxon>
        <taxon>Bacteriovoracia</taxon>
        <taxon>Bacteriovoracales</taxon>
        <taxon>Halobacteriovoraceae</taxon>
        <taxon>Halobacteriovorax</taxon>
    </lineage>
</organism>
<dbReference type="InterPro" id="IPR013154">
    <property type="entry name" value="ADH-like_N"/>
</dbReference>
<dbReference type="InterPro" id="IPR011032">
    <property type="entry name" value="GroES-like_sf"/>
</dbReference>
<dbReference type="EMBL" id="MAAO01000007">
    <property type="protein sequence ID" value="OUR95853.1"/>
    <property type="molecule type" value="Genomic_DNA"/>
</dbReference>